<keyword evidence="1" id="KW-0812">Transmembrane</keyword>
<accession>A0A1A9LC29</accession>
<keyword evidence="3" id="KW-1185">Reference proteome</keyword>
<feature type="transmembrane region" description="Helical" evidence="1">
    <location>
        <begin position="12"/>
        <end position="31"/>
    </location>
</feature>
<dbReference type="AlphaFoldDB" id="A0A1A9LC29"/>
<dbReference type="Proteomes" id="UP000077552">
    <property type="component" value="Unassembled WGS sequence"/>
</dbReference>
<keyword evidence="1" id="KW-0472">Membrane</keyword>
<comment type="caution">
    <text evidence="2">The sequence shown here is derived from an EMBL/GenBank/DDBJ whole genome shotgun (WGS) entry which is preliminary data.</text>
</comment>
<evidence type="ECO:0000313" key="2">
    <source>
        <dbReference type="EMBL" id="OAD90311.1"/>
    </source>
</evidence>
<feature type="transmembrane region" description="Helical" evidence="1">
    <location>
        <begin position="81"/>
        <end position="101"/>
    </location>
</feature>
<dbReference type="STRING" id="1385699.A7A78_07125"/>
<feature type="transmembrane region" description="Helical" evidence="1">
    <location>
        <begin position="146"/>
        <end position="163"/>
    </location>
</feature>
<evidence type="ECO:0000256" key="1">
    <source>
        <dbReference type="SAM" id="Phobius"/>
    </source>
</evidence>
<reference evidence="2 3" key="1">
    <citation type="submission" date="2016-05" db="EMBL/GenBank/DDBJ databases">
        <title>Genome sequencing of Vitellibacter soesokkakensis RSSK-12.</title>
        <authorList>
            <person name="Thevarajoo S."/>
            <person name="Selvaratnam C."/>
            <person name="Goh K.M."/>
            <person name="Chan K.-G."/>
            <person name="Chong C.S."/>
        </authorList>
    </citation>
    <scope>NUCLEOTIDE SEQUENCE [LARGE SCALE GENOMIC DNA]</scope>
    <source>
        <strain evidence="2 3">RSSK-12</strain>
    </source>
</reference>
<feature type="transmembrane region" description="Helical" evidence="1">
    <location>
        <begin position="51"/>
        <end position="74"/>
    </location>
</feature>
<keyword evidence="1" id="KW-1133">Transmembrane helix</keyword>
<name>A0A1A9LC29_9FLAO</name>
<evidence type="ECO:0000313" key="3">
    <source>
        <dbReference type="Proteomes" id="UP000077552"/>
    </source>
</evidence>
<protein>
    <submittedName>
        <fullName evidence="2">Uncharacterized protein</fullName>
    </submittedName>
</protein>
<proteinExistence type="predicted"/>
<dbReference type="EMBL" id="LXIE01000049">
    <property type="protein sequence ID" value="OAD90311.1"/>
    <property type="molecule type" value="Genomic_DNA"/>
</dbReference>
<organism evidence="2 3">
    <name type="scientific">Aequorivita soesokkakensis</name>
    <dbReference type="NCBI Taxonomy" id="1385699"/>
    <lineage>
        <taxon>Bacteria</taxon>
        <taxon>Pseudomonadati</taxon>
        <taxon>Bacteroidota</taxon>
        <taxon>Flavobacteriia</taxon>
        <taxon>Flavobacteriales</taxon>
        <taxon>Flavobacteriaceae</taxon>
        <taxon>Aequorivita</taxon>
    </lineage>
</organism>
<sequence length="164" mass="19230">MRKFLYLEKTIAFIQLILGVIMISIITYTYNLQINKMLAYFEFKEISIIKIIISIQFNILLGLLFIISGILLLLSKRFGWIFSLASWAVLILLAIDLYTYNDVTVTFLNETKSFFWQATSIILIAFSAIILLNLKYFRDKYANKKAYNYTILIVSFFILNKLFL</sequence>
<gene>
    <name evidence="2" type="ORF">A7A78_07125</name>
</gene>
<feature type="transmembrane region" description="Helical" evidence="1">
    <location>
        <begin position="113"/>
        <end position="134"/>
    </location>
</feature>